<name>A0A8J5IA95_9STRA</name>
<gene>
    <name evidence="1" type="ORF">JG688_00015371</name>
</gene>
<dbReference type="EMBL" id="JAENGY010001648">
    <property type="protein sequence ID" value="KAG6947843.1"/>
    <property type="molecule type" value="Genomic_DNA"/>
</dbReference>
<reference evidence="1" key="1">
    <citation type="submission" date="2021-01" db="EMBL/GenBank/DDBJ databases">
        <title>Phytophthora aleatoria, a newly-described species from Pinus radiata is distinct from Phytophthora cactorum isolates based on comparative genomics.</title>
        <authorList>
            <person name="Mcdougal R."/>
            <person name="Panda P."/>
            <person name="Williams N."/>
            <person name="Studholme D.J."/>
        </authorList>
    </citation>
    <scope>NUCLEOTIDE SEQUENCE</scope>
    <source>
        <strain evidence="1">NZFS 4037</strain>
    </source>
</reference>
<organism evidence="1 2">
    <name type="scientific">Phytophthora aleatoria</name>
    <dbReference type="NCBI Taxonomy" id="2496075"/>
    <lineage>
        <taxon>Eukaryota</taxon>
        <taxon>Sar</taxon>
        <taxon>Stramenopiles</taxon>
        <taxon>Oomycota</taxon>
        <taxon>Peronosporomycetes</taxon>
        <taxon>Peronosporales</taxon>
        <taxon>Peronosporaceae</taxon>
        <taxon>Phytophthora</taxon>
    </lineage>
</organism>
<sequence length="180" mass="19672">MPVTTSTAPRGGCCKPVAPVHRCSKCSRHMHPFGGPPTRNEGCGQPVVCPECDRPDQTSQSAPVNAATSRDVGAMLNSDSEVELDSSQSIYRQPRQSSHRTQAVSSIAHRRKVVRWMKEYEATSQDKGIFPKAVDKFPAVSNSATRVDKLSQGVRQVKKTRAHTGGRSWCGFGFSASAWW</sequence>
<dbReference type="Proteomes" id="UP000709295">
    <property type="component" value="Unassembled WGS sequence"/>
</dbReference>
<proteinExistence type="predicted"/>
<evidence type="ECO:0000313" key="2">
    <source>
        <dbReference type="Proteomes" id="UP000709295"/>
    </source>
</evidence>
<accession>A0A8J5IA95</accession>
<dbReference type="AlphaFoldDB" id="A0A8J5IA95"/>
<keyword evidence="2" id="KW-1185">Reference proteome</keyword>
<evidence type="ECO:0000313" key="1">
    <source>
        <dbReference type="EMBL" id="KAG6947843.1"/>
    </source>
</evidence>
<protein>
    <submittedName>
        <fullName evidence="1">Uncharacterized protein</fullName>
    </submittedName>
</protein>
<comment type="caution">
    <text evidence="1">The sequence shown here is derived from an EMBL/GenBank/DDBJ whole genome shotgun (WGS) entry which is preliminary data.</text>
</comment>